<dbReference type="EMBL" id="CAJNOG010008643">
    <property type="protein sequence ID" value="CAF1569499.1"/>
    <property type="molecule type" value="Genomic_DNA"/>
</dbReference>
<protein>
    <submittedName>
        <fullName evidence="2">Uncharacterized protein</fullName>
    </submittedName>
</protein>
<feature type="compositionally biased region" description="Polar residues" evidence="1">
    <location>
        <begin position="49"/>
        <end position="62"/>
    </location>
</feature>
<dbReference type="Proteomes" id="UP000663845">
    <property type="component" value="Unassembled WGS sequence"/>
</dbReference>
<dbReference type="AlphaFoldDB" id="A0A815YEL8"/>
<reference evidence="2" key="1">
    <citation type="submission" date="2021-02" db="EMBL/GenBank/DDBJ databases">
        <authorList>
            <person name="Nowell W R."/>
        </authorList>
    </citation>
    <scope>NUCLEOTIDE SEQUENCE</scope>
</reference>
<organism evidence="2 3">
    <name type="scientific">Adineta steineri</name>
    <dbReference type="NCBI Taxonomy" id="433720"/>
    <lineage>
        <taxon>Eukaryota</taxon>
        <taxon>Metazoa</taxon>
        <taxon>Spiralia</taxon>
        <taxon>Gnathifera</taxon>
        <taxon>Rotifera</taxon>
        <taxon>Eurotatoria</taxon>
        <taxon>Bdelloidea</taxon>
        <taxon>Adinetida</taxon>
        <taxon>Adinetidae</taxon>
        <taxon>Adineta</taxon>
    </lineage>
</organism>
<feature type="region of interest" description="Disordered" evidence="1">
    <location>
        <begin position="1"/>
        <end position="72"/>
    </location>
</feature>
<accession>A0A815YEL8</accession>
<name>A0A815YEL8_9BILA</name>
<evidence type="ECO:0000256" key="1">
    <source>
        <dbReference type="SAM" id="MobiDB-lite"/>
    </source>
</evidence>
<feature type="compositionally biased region" description="Low complexity" evidence="1">
    <location>
        <begin position="31"/>
        <end position="48"/>
    </location>
</feature>
<proteinExistence type="predicted"/>
<evidence type="ECO:0000313" key="3">
    <source>
        <dbReference type="Proteomes" id="UP000663845"/>
    </source>
</evidence>
<comment type="caution">
    <text evidence="2">The sequence shown here is derived from an EMBL/GenBank/DDBJ whole genome shotgun (WGS) entry which is preliminary data.</text>
</comment>
<evidence type="ECO:0000313" key="2">
    <source>
        <dbReference type="EMBL" id="CAF1569499.1"/>
    </source>
</evidence>
<feature type="non-terminal residue" evidence="2">
    <location>
        <position position="95"/>
    </location>
</feature>
<sequence length="95" mass="10942">HVVPFRDTPLINPKRRSIYIEQQRNKHRARSSSNTTPLSSSSTNRSQSMPKFNSNNSTRRSQSPITSPTLKTKSKKNNKIYIIIFWKNLLSTISP</sequence>
<feature type="non-terminal residue" evidence="2">
    <location>
        <position position="1"/>
    </location>
</feature>
<gene>
    <name evidence="2" type="ORF">JYZ213_LOCUS47283</name>
</gene>